<reference evidence="2" key="1">
    <citation type="submission" date="2022-03" db="EMBL/GenBank/DDBJ databases">
        <title>Cryobacterium sp. nov. strain ZS14-85, isolated from Antarctic soil.</title>
        <authorList>
            <person name="Li J."/>
            <person name="Niu G."/>
        </authorList>
    </citation>
    <scope>NUCLEOTIDE SEQUENCE</scope>
    <source>
        <strain evidence="2">ZS14-85</strain>
    </source>
</reference>
<dbReference type="RefSeq" id="WP_243010592.1">
    <property type="nucleotide sequence ID" value="NZ_JALGAR010000001.1"/>
</dbReference>
<feature type="domain" description="AbiEi antitoxin N-terminal" evidence="1">
    <location>
        <begin position="4"/>
        <end position="48"/>
    </location>
</feature>
<dbReference type="AlphaFoldDB" id="A0AA41QRM4"/>
<sequence length="334" mass="37149">MTTRLDTLAARYRELIPTGALNAAGLNSTAIDALLRAGTLVRIRRGMFVWGTLWRESDPDDRYRLFVRASAACATRPLVLSHISAAALHGLPYIGLWPREVHALDPEATGGSHARFLTAHRGAPAPATVEVAGCTATSLVRTLVDVAAGTNFLTAVVMIDHALRVEQVRAADDAFLGRSGARAITKDDLLTELALVNPRRGFRQAEAAIDFANPLSANGGESLSRVRLFELGFVVPELQVGFPNVRGHNYWVDFYWRTVRKIGEFDGHQKYTRGRILAGRDPAEVVLQEKKREDALREHSDSFMRWDWDLVESPRRFFEFLVEHEVPRAATRPC</sequence>
<dbReference type="Proteomes" id="UP001165341">
    <property type="component" value="Unassembled WGS sequence"/>
</dbReference>
<dbReference type="InterPro" id="IPR025159">
    <property type="entry name" value="AbiEi_N"/>
</dbReference>
<evidence type="ECO:0000313" key="3">
    <source>
        <dbReference type="Proteomes" id="UP001165341"/>
    </source>
</evidence>
<keyword evidence="3" id="KW-1185">Reference proteome</keyword>
<comment type="caution">
    <text evidence="2">The sequence shown here is derived from an EMBL/GenBank/DDBJ whole genome shotgun (WGS) entry which is preliminary data.</text>
</comment>
<name>A0AA41QRM4_9MICO</name>
<evidence type="ECO:0000313" key="2">
    <source>
        <dbReference type="EMBL" id="MCI4656372.1"/>
    </source>
</evidence>
<organism evidence="2 3">
    <name type="scientific">Cryobacterium zhongshanensis</name>
    <dbReference type="NCBI Taxonomy" id="2928153"/>
    <lineage>
        <taxon>Bacteria</taxon>
        <taxon>Bacillati</taxon>
        <taxon>Actinomycetota</taxon>
        <taxon>Actinomycetes</taxon>
        <taxon>Micrococcales</taxon>
        <taxon>Microbacteriaceae</taxon>
        <taxon>Cryobacterium</taxon>
    </lineage>
</organism>
<evidence type="ECO:0000259" key="1">
    <source>
        <dbReference type="Pfam" id="PF13338"/>
    </source>
</evidence>
<gene>
    <name evidence="2" type="ORF">MQH31_00895</name>
</gene>
<accession>A0AA41QRM4</accession>
<dbReference type="EMBL" id="JALGAR010000001">
    <property type="protein sequence ID" value="MCI4656372.1"/>
    <property type="molecule type" value="Genomic_DNA"/>
</dbReference>
<proteinExistence type="predicted"/>
<dbReference type="Pfam" id="PF13338">
    <property type="entry name" value="AbiEi_4"/>
    <property type="match status" value="1"/>
</dbReference>
<protein>
    <submittedName>
        <fullName evidence="2">Type IV toxin-antitoxin system AbiEi family antitoxin domain-containing protein</fullName>
    </submittedName>
</protein>